<keyword evidence="7 9" id="KW-0472">Membrane</keyword>
<dbReference type="InterPro" id="IPR052180">
    <property type="entry name" value="NhaC_Na-H+_Antiporter"/>
</dbReference>
<dbReference type="Proteomes" id="UP000620327">
    <property type="component" value="Unassembled WGS sequence"/>
</dbReference>
<feature type="transmembrane region" description="Helical" evidence="9">
    <location>
        <begin position="111"/>
        <end position="131"/>
    </location>
</feature>
<evidence type="ECO:0000313" key="12">
    <source>
        <dbReference type="Proteomes" id="UP000620327"/>
    </source>
</evidence>
<dbReference type="GO" id="GO:0005886">
    <property type="term" value="C:plasma membrane"/>
    <property type="evidence" value="ECO:0007669"/>
    <property type="project" value="UniProtKB-SubCell"/>
</dbReference>
<comment type="subcellular location">
    <subcellularLocation>
        <location evidence="1">Cell membrane</location>
        <topology evidence="1">Multi-pass membrane protein</topology>
    </subcellularLocation>
</comment>
<comment type="caution">
    <text evidence="11">The sequence shown here is derived from an EMBL/GenBank/DDBJ whole genome shotgun (WGS) entry which is preliminary data.</text>
</comment>
<evidence type="ECO:0000256" key="5">
    <source>
        <dbReference type="ARBA" id="ARBA00022692"/>
    </source>
</evidence>
<feature type="transmembrane region" description="Helical" evidence="9">
    <location>
        <begin position="240"/>
        <end position="269"/>
    </location>
</feature>
<dbReference type="InterPro" id="IPR018461">
    <property type="entry name" value="Na/H_Antiport_NhaC-like_C"/>
</dbReference>
<evidence type="ECO:0000256" key="6">
    <source>
        <dbReference type="ARBA" id="ARBA00022989"/>
    </source>
</evidence>
<evidence type="ECO:0000256" key="7">
    <source>
        <dbReference type="ARBA" id="ARBA00023136"/>
    </source>
</evidence>
<comment type="similarity">
    <text evidence="8">Belongs to the NhaC Na(+)/H(+) (TC 2.A.35) antiporter family.</text>
</comment>
<evidence type="ECO:0000256" key="9">
    <source>
        <dbReference type="SAM" id="Phobius"/>
    </source>
</evidence>
<dbReference type="PANTHER" id="PTHR33451:SF4">
    <property type="entry name" value="NA+_H+ ANTIPORTER"/>
    <property type="match status" value="1"/>
</dbReference>
<proteinExistence type="inferred from homology"/>
<gene>
    <name evidence="11" type="ORF">H8Z83_00630</name>
</gene>
<keyword evidence="12" id="KW-1185">Reference proteome</keyword>
<dbReference type="AlphaFoldDB" id="A0A923MGK4"/>
<feature type="transmembrane region" description="Helical" evidence="9">
    <location>
        <begin position="201"/>
        <end position="220"/>
    </location>
</feature>
<feature type="transmembrane region" description="Helical" evidence="9">
    <location>
        <begin position="160"/>
        <end position="180"/>
    </location>
</feature>
<keyword evidence="5 9" id="KW-0812">Transmembrane</keyword>
<evidence type="ECO:0000259" key="10">
    <source>
        <dbReference type="Pfam" id="PF03553"/>
    </source>
</evidence>
<evidence type="ECO:0000313" key="11">
    <source>
        <dbReference type="EMBL" id="MBC5768854.1"/>
    </source>
</evidence>
<keyword evidence="6 9" id="KW-1133">Transmembrane helix</keyword>
<feature type="transmembrane region" description="Helical" evidence="9">
    <location>
        <begin position="378"/>
        <end position="398"/>
    </location>
</feature>
<evidence type="ECO:0000256" key="1">
    <source>
        <dbReference type="ARBA" id="ARBA00004651"/>
    </source>
</evidence>
<evidence type="ECO:0000256" key="4">
    <source>
        <dbReference type="ARBA" id="ARBA00022475"/>
    </source>
</evidence>
<dbReference type="GO" id="GO:0015297">
    <property type="term" value="F:antiporter activity"/>
    <property type="evidence" value="ECO:0007669"/>
    <property type="project" value="UniProtKB-KW"/>
</dbReference>
<organism evidence="11 12">
    <name type="scientific">Dysosmobacter segnis</name>
    <dbReference type="NCBI Taxonomy" id="2763042"/>
    <lineage>
        <taxon>Bacteria</taxon>
        <taxon>Bacillati</taxon>
        <taxon>Bacillota</taxon>
        <taxon>Clostridia</taxon>
        <taxon>Eubacteriales</taxon>
        <taxon>Oscillospiraceae</taxon>
        <taxon>Dysosmobacter</taxon>
    </lineage>
</organism>
<keyword evidence="4" id="KW-1003">Cell membrane</keyword>
<accession>A0A923MGK4</accession>
<dbReference type="Pfam" id="PF03553">
    <property type="entry name" value="Na_H_antiporter"/>
    <property type="match status" value="1"/>
</dbReference>
<feature type="transmembrane region" description="Helical" evidence="9">
    <location>
        <begin position="418"/>
        <end position="441"/>
    </location>
</feature>
<feature type="transmembrane region" description="Helical" evidence="9">
    <location>
        <begin position="81"/>
        <end position="99"/>
    </location>
</feature>
<name>A0A923MGK4_9FIRM</name>
<dbReference type="EMBL" id="JACOQI010000001">
    <property type="protein sequence ID" value="MBC5768854.1"/>
    <property type="molecule type" value="Genomic_DNA"/>
</dbReference>
<feature type="transmembrane region" description="Helical" evidence="9">
    <location>
        <begin position="12"/>
        <end position="32"/>
    </location>
</feature>
<feature type="domain" description="Na+/H+ antiporter NhaC-like C-terminal" evidence="10">
    <location>
        <begin position="19"/>
        <end position="221"/>
    </location>
</feature>
<keyword evidence="2" id="KW-0813">Transport</keyword>
<sequence length="477" mass="50348">MGNTLNNKKANGLALLPFLVFIVVYMGAGLVYQSKGVDMAFYQFPSVTAMFLAVLVAFIMFKGSINEKFDTFAKGAANVDVLTMLIIYILAGAFATVAAEMGGRDATVNLGLSLVPVQFLAAGLFVIAAFMGTATGTSMGTISAITPIAVGVAEKGGLNMMVVLGAVIGGAMFGDNLSMISDTTIAATRSQHCEMRDKFRVNFLTALPAALVTIVVLLIVGRPETVTEIGDLSYSFIKVIPYLLVLILALVGMNVFLVLTIGIFAAGIVGIATGAIDLAGFAQAVYNGFCGMNEVFFLTLLCGGMSELIAKNGGIEWIIQKLGKVMKGNKSAQVGIAAMVSLCDCATANNTVAIIVAGDMAREVSHEYKVDPRRTASLLDMFSCVFQGIIPYGAQLLVASSLCNATVTNGTTISAANILGSLWYCWFLAAFGILSIFIPFADGICRKDPWNWEYDCAESNVAAKKALLEKEAAEAQQ</sequence>
<feature type="transmembrane region" description="Helical" evidence="9">
    <location>
        <begin position="39"/>
        <end position="61"/>
    </location>
</feature>
<reference evidence="11" key="1">
    <citation type="submission" date="2020-08" db="EMBL/GenBank/DDBJ databases">
        <title>Genome public.</title>
        <authorList>
            <person name="Liu C."/>
            <person name="Sun Q."/>
        </authorList>
    </citation>
    <scope>NUCLEOTIDE SEQUENCE</scope>
    <source>
        <strain evidence="11">BX15</strain>
    </source>
</reference>
<protein>
    <submittedName>
        <fullName evidence="11">Na+/H+ antiporter NhaC family protein</fullName>
    </submittedName>
</protein>
<evidence type="ECO:0000256" key="2">
    <source>
        <dbReference type="ARBA" id="ARBA00022448"/>
    </source>
</evidence>
<keyword evidence="3" id="KW-0050">Antiport</keyword>
<dbReference type="PANTHER" id="PTHR33451">
    <property type="entry name" value="MALATE-2H(+)/NA(+)-LACTATE ANTIPORTER"/>
    <property type="match status" value="1"/>
</dbReference>
<evidence type="ECO:0000256" key="3">
    <source>
        <dbReference type="ARBA" id="ARBA00022449"/>
    </source>
</evidence>
<evidence type="ECO:0000256" key="8">
    <source>
        <dbReference type="ARBA" id="ARBA00038435"/>
    </source>
</evidence>